<organism evidence="1 2">
    <name type="scientific">Sinorhizobium meliloti (strain SM11)</name>
    <dbReference type="NCBI Taxonomy" id="707241"/>
    <lineage>
        <taxon>Bacteria</taxon>
        <taxon>Pseudomonadati</taxon>
        <taxon>Pseudomonadota</taxon>
        <taxon>Alphaproteobacteria</taxon>
        <taxon>Hyphomicrobiales</taxon>
        <taxon>Rhizobiaceae</taxon>
        <taxon>Sinorhizobium/Ensifer group</taxon>
        <taxon>Sinorhizobium</taxon>
    </lineage>
</organism>
<dbReference type="EMBL" id="CP001830">
    <property type="protein sequence ID" value="AEH78214.1"/>
    <property type="molecule type" value="Genomic_DNA"/>
</dbReference>
<dbReference type="RefSeq" id="WP_014529222.1">
    <property type="nucleotide sequence ID" value="NC_017325.1"/>
</dbReference>
<proteinExistence type="predicted"/>
<dbReference type="HOGENOM" id="CLU_2195178_0_0_5"/>
<evidence type="ECO:0000313" key="1">
    <source>
        <dbReference type="EMBL" id="AEH78214.1"/>
    </source>
</evidence>
<accession>F7X250</accession>
<dbReference type="AlphaFoldDB" id="F7X250"/>
<protein>
    <submittedName>
        <fullName evidence="1">Uncharacterized protein</fullName>
    </submittedName>
</protein>
<name>F7X250_SINMM</name>
<reference evidence="1 2" key="1">
    <citation type="journal article" date="2011" name="J. Biotechnol.">
        <title>The complete genome sequence of the dominant Sinorhizobium meliloti field isolate SM11 extends the S. meliloti pan-genome.</title>
        <authorList>
            <person name="Schneiker-Bekel S."/>
            <person name="Wibberg D."/>
            <person name="Bekel T."/>
            <person name="Blom J."/>
            <person name="Linke B."/>
            <person name="Neuweger H."/>
            <person name="Stiens M."/>
            <person name="Vorholter F.J."/>
            <person name="Weidner S."/>
            <person name="Goesmann A."/>
            <person name="Puhler A."/>
            <person name="Schluter A."/>
        </authorList>
    </citation>
    <scope>NUCLEOTIDE SEQUENCE [LARGE SCALE GENOMIC DNA]</scope>
    <source>
        <strain evidence="1 2">SM11</strain>
    </source>
</reference>
<sequence>MNKRPEWVKAVHADASETMRKVSDWLLNKAEVISAEESSVSDHGVIYIPIIVMAAVHKGSLIGSLCQFGTKSSSDSVAQLLRFTAEHLDGKAIDGQFVAERGIIKNDS</sequence>
<evidence type="ECO:0000313" key="2">
    <source>
        <dbReference type="Proteomes" id="UP000009045"/>
    </source>
</evidence>
<gene>
    <name evidence="1" type="ordered locus">SM11_chr0937</name>
</gene>
<dbReference type="PATRIC" id="fig|707241.3.peg.983"/>
<dbReference type="Proteomes" id="UP000009045">
    <property type="component" value="Chromosome"/>
</dbReference>
<dbReference type="KEGG" id="smx:SM11_chr0937"/>